<reference evidence="2 3" key="1">
    <citation type="journal article" date="2014" name="PLoS ONE">
        <title>An emerging Mycoplasma associated with trichomoniasis, vaginal infection and disease.</title>
        <authorList>
            <consortium name="Vaginal Microbiome Consortium"/>
            <person name="Fettweis J.M."/>
            <person name="Serrano M.G."/>
            <person name="Huang B."/>
            <person name="Brooks J.P."/>
            <person name="Glascock A.L."/>
            <person name="Sheth N.U."/>
            <person name="Strauss J.F.III."/>
            <person name="Jefferson K.K."/>
            <person name="Buck G.A."/>
        </authorList>
    </citation>
    <scope>NUCLEOTIDE SEQUENCE [LARGE SCALE GENOMIC DNA]</scope>
    <source>
        <strain evidence="2 3">VCU_M1</strain>
    </source>
</reference>
<feature type="transmembrane region" description="Helical" evidence="1">
    <location>
        <begin position="34"/>
        <end position="58"/>
    </location>
</feature>
<keyword evidence="3" id="KW-1185">Reference proteome</keyword>
<keyword evidence="1" id="KW-0812">Transmembrane</keyword>
<dbReference type="STRING" id="1318617.MGM1_4630"/>
<evidence type="ECO:0000313" key="3">
    <source>
        <dbReference type="Proteomes" id="UP000030066"/>
    </source>
</evidence>
<feature type="transmembrane region" description="Helical" evidence="1">
    <location>
        <begin position="78"/>
        <end position="100"/>
    </location>
</feature>
<evidence type="ECO:0000313" key="2">
    <source>
        <dbReference type="EMBL" id="AIV03829.1"/>
    </source>
</evidence>
<dbReference type="KEGG" id="mgj:MGM1_4630"/>
<dbReference type="Proteomes" id="UP000030066">
    <property type="component" value="Chromosome"/>
</dbReference>
<gene>
    <name evidence="2" type="ORF">MGM1_4630</name>
</gene>
<dbReference type="AlphaFoldDB" id="A0A097STB4"/>
<evidence type="ECO:0000256" key="1">
    <source>
        <dbReference type="SAM" id="Phobius"/>
    </source>
</evidence>
<organism evidence="2 3">
    <name type="scientific">Candidatus Malacoplasma girerdii</name>
    <dbReference type="NCBI Taxonomy" id="1318617"/>
    <lineage>
        <taxon>Bacteria</taxon>
        <taxon>Bacillati</taxon>
        <taxon>Mycoplasmatota</taxon>
        <taxon>Mycoplasmoidales</taxon>
        <taxon>Mycoplasmoidaceae</taxon>
        <taxon>Malacoplasma</taxon>
    </lineage>
</organism>
<dbReference type="HOGENOM" id="CLU_1607848_0_0_14"/>
<protein>
    <submittedName>
        <fullName evidence="2">Uncharacterized protein</fullName>
    </submittedName>
</protein>
<keyword evidence="1" id="KW-1133">Transmembrane helix</keyword>
<name>A0A097STB4_9BACT</name>
<sequence length="165" mass="19915">MKQIRNYWNKLINYFTFKCEKFHKTKQGRIKFRNWCICVYSILFIFIIVATLLCYFGGANYEKMTNSTVSYNDIKVSFIVVGIIIFLITCFTGTIISYAIPKIFHDSQERYFQTEEFKRIRQEKMLSDLTDINTKELKWLKKLHYIDYVKYEQTLNAKLKKKETK</sequence>
<proteinExistence type="predicted"/>
<accession>A0A097STB4</accession>
<keyword evidence="1" id="KW-0472">Membrane</keyword>
<dbReference type="EMBL" id="CP007711">
    <property type="protein sequence ID" value="AIV03829.1"/>
    <property type="molecule type" value="Genomic_DNA"/>
</dbReference>